<comment type="caution">
    <text evidence="2">The sequence shown here is derived from an EMBL/GenBank/DDBJ whole genome shotgun (WGS) entry which is preliminary data.</text>
</comment>
<sequence length="288" mass="31673">MSALSSRGDGQGQLAPFIVFDVLHGSALFLLLLTILPPLVSKSVRRMKTWYALMVSSIMFSSSFLLLLGQQSGPSPAFGVCVYQAGLIYATPATLSAAGLTFVIELHWRLCSAFTGQELDYARVNMILFLPPIVHLSIFFLTLFFGLSNPSLVERLPNGMYCHVDSRVPTTAVGVTVVLMLIAMILMEFFTISRLWHRRKNCTDIRVNGSDGHYPLQSFIRITVYTLIGGLGIVLVDLLVNTLSDDSTAALCLLAVVPLSVALLFGTQMDIISFYMCRRKKWSPPVGV</sequence>
<feature type="transmembrane region" description="Helical" evidence="1">
    <location>
        <begin position="222"/>
        <end position="242"/>
    </location>
</feature>
<feature type="transmembrane region" description="Helical" evidence="1">
    <location>
        <begin position="87"/>
        <end position="106"/>
    </location>
</feature>
<dbReference type="EMBL" id="LATX01001015">
    <property type="protein sequence ID" value="KTB44036.1"/>
    <property type="molecule type" value="Genomic_DNA"/>
</dbReference>
<evidence type="ECO:0000256" key="1">
    <source>
        <dbReference type="SAM" id="Phobius"/>
    </source>
</evidence>
<proteinExistence type="predicted"/>
<dbReference type="AlphaFoldDB" id="A0A0W0G628"/>
<evidence type="ECO:0000313" key="3">
    <source>
        <dbReference type="Proteomes" id="UP000054988"/>
    </source>
</evidence>
<gene>
    <name evidence="2" type="ORF">WG66_3386</name>
</gene>
<keyword evidence="1" id="KW-1133">Transmembrane helix</keyword>
<feature type="transmembrane region" description="Helical" evidence="1">
    <location>
        <begin position="168"/>
        <end position="190"/>
    </location>
</feature>
<name>A0A0W0G628_MONRR</name>
<keyword evidence="1" id="KW-0812">Transmembrane</keyword>
<feature type="transmembrane region" description="Helical" evidence="1">
    <location>
        <begin position="49"/>
        <end position="67"/>
    </location>
</feature>
<accession>A0A0W0G628</accession>
<feature type="transmembrane region" description="Helical" evidence="1">
    <location>
        <begin position="248"/>
        <end position="272"/>
    </location>
</feature>
<reference evidence="2 3" key="1">
    <citation type="submission" date="2015-12" db="EMBL/GenBank/DDBJ databases">
        <title>Draft genome sequence of Moniliophthora roreri, the causal agent of frosty pod rot of cacao.</title>
        <authorList>
            <person name="Aime M.C."/>
            <person name="Diaz-Valderrama J.R."/>
            <person name="Kijpornyongpan T."/>
            <person name="Phillips-Mora W."/>
        </authorList>
    </citation>
    <scope>NUCLEOTIDE SEQUENCE [LARGE SCALE GENOMIC DNA]</scope>
    <source>
        <strain evidence="2 3">MCA 2952</strain>
    </source>
</reference>
<dbReference type="Proteomes" id="UP000054988">
    <property type="component" value="Unassembled WGS sequence"/>
</dbReference>
<feature type="transmembrane region" description="Helical" evidence="1">
    <location>
        <begin position="127"/>
        <end position="148"/>
    </location>
</feature>
<feature type="transmembrane region" description="Helical" evidence="1">
    <location>
        <begin position="14"/>
        <end position="37"/>
    </location>
</feature>
<organism evidence="2 3">
    <name type="scientific">Moniliophthora roreri</name>
    <name type="common">Frosty pod rot fungus</name>
    <name type="synonym">Monilia roreri</name>
    <dbReference type="NCBI Taxonomy" id="221103"/>
    <lineage>
        <taxon>Eukaryota</taxon>
        <taxon>Fungi</taxon>
        <taxon>Dikarya</taxon>
        <taxon>Basidiomycota</taxon>
        <taxon>Agaricomycotina</taxon>
        <taxon>Agaricomycetes</taxon>
        <taxon>Agaricomycetidae</taxon>
        <taxon>Agaricales</taxon>
        <taxon>Marasmiineae</taxon>
        <taxon>Marasmiaceae</taxon>
        <taxon>Moniliophthora</taxon>
    </lineage>
</organism>
<evidence type="ECO:0008006" key="4">
    <source>
        <dbReference type="Google" id="ProtNLM"/>
    </source>
</evidence>
<keyword evidence="1" id="KW-0472">Membrane</keyword>
<evidence type="ECO:0000313" key="2">
    <source>
        <dbReference type="EMBL" id="KTB44036.1"/>
    </source>
</evidence>
<protein>
    <recommendedName>
        <fullName evidence="4">G-protein coupled receptors family 1 profile domain-containing protein</fullName>
    </recommendedName>
</protein>